<comment type="caution">
    <text evidence="7">The sequence shown here is derived from an EMBL/GenBank/DDBJ whole genome shotgun (WGS) entry which is preliminary data.</text>
</comment>
<reference evidence="7" key="1">
    <citation type="journal article" date="2021" name="PeerJ">
        <title>Extensive microbial diversity within the chicken gut microbiome revealed by metagenomics and culture.</title>
        <authorList>
            <person name="Gilroy R."/>
            <person name="Ravi A."/>
            <person name="Getino M."/>
            <person name="Pursley I."/>
            <person name="Horton D.L."/>
            <person name="Alikhan N.F."/>
            <person name="Baker D."/>
            <person name="Gharbi K."/>
            <person name="Hall N."/>
            <person name="Watson M."/>
            <person name="Adriaenssens E.M."/>
            <person name="Foster-Nyarko E."/>
            <person name="Jarju S."/>
            <person name="Secka A."/>
            <person name="Antonio M."/>
            <person name="Oren A."/>
            <person name="Chaudhuri R.R."/>
            <person name="La Ragione R."/>
            <person name="Hildebrand F."/>
            <person name="Pallen M.J."/>
        </authorList>
    </citation>
    <scope>NUCLEOTIDE SEQUENCE</scope>
    <source>
        <strain evidence="7">CHK188-4685</strain>
    </source>
</reference>
<proteinExistence type="predicted"/>
<dbReference type="Proteomes" id="UP000886804">
    <property type="component" value="Unassembled WGS sequence"/>
</dbReference>
<feature type="transmembrane region" description="Helical" evidence="6">
    <location>
        <begin position="141"/>
        <end position="163"/>
    </location>
</feature>
<evidence type="ECO:0000256" key="4">
    <source>
        <dbReference type="ARBA" id="ARBA00022989"/>
    </source>
</evidence>
<evidence type="ECO:0000256" key="6">
    <source>
        <dbReference type="SAM" id="Phobius"/>
    </source>
</evidence>
<sequence length="365" mass="38430">MGDLAVSLGRTIFGIVLGLIASGILIACSGVNPFTAYGSLIRGAFGNAQALSNVLVRASPLLLGGIGVSLGIKAGVWNIGMEGYMYLGAIGASMVGIFDLGLPSIVHILLCFIFAALFSAVWGLIPGYLKAYKGVNEVTCTIMMSYIAIYLTNWVVSGLPMVAEEGAFYPMSKKFADSALLPILMKGSSLHPGPFAAIILCIIFYFILNYTSFGFRTKMLGANPNAARYAGIDAKKQIMMIIMLGAIIGGLSGAIEVMGLKRRVYMEFVTNVGYESVAVALLAGGNPLGVIFSALFFAALKAGGATMSIETGVVSSMNSIIIAMCMLFVIGVGVVDNRRLKKIVDTKDDETEEQSEDSAAEGVVK</sequence>
<feature type="transmembrane region" description="Helical" evidence="6">
    <location>
        <begin position="195"/>
        <end position="217"/>
    </location>
</feature>
<reference evidence="7" key="2">
    <citation type="submission" date="2021-04" db="EMBL/GenBank/DDBJ databases">
        <authorList>
            <person name="Gilroy R."/>
        </authorList>
    </citation>
    <scope>NUCLEOTIDE SEQUENCE</scope>
    <source>
        <strain evidence="7">CHK188-4685</strain>
    </source>
</reference>
<gene>
    <name evidence="7" type="ORF">H9716_07165</name>
</gene>
<dbReference type="AlphaFoldDB" id="A0A9D2L7X8"/>
<evidence type="ECO:0000256" key="5">
    <source>
        <dbReference type="ARBA" id="ARBA00023136"/>
    </source>
</evidence>
<feature type="transmembrane region" description="Helical" evidence="6">
    <location>
        <begin position="312"/>
        <end position="335"/>
    </location>
</feature>
<keyword evidence="2" id="KW-1003">Cell membrane</keyword>
<feature type="transmembrane region" description="Helical" evidence="6">
    <location>
        <begin position="84"/>
        <end position="101"/>
    </location>
</feature>
<dbReference type="Pfam" id="PF02653">
    <property type="entry name" value="BPD_transp_2"/>
    <property type="match status" value="1"/>
</dbReference>
<dbReference type="GO" id="GO:0005886">
    <property type="term" value="C:plasma membrane"/>
    <property type="evidence" value="ECO:0007669"/>
    <property type="project" value="UniProtKB-SubCell"/>
</dbReference>
<dbReference type="PANTHER" id="PTHR47089">
    <property type="entry name" value="ABC TRANSPORTER, PERMEASE PROTEIN"/>
    <property type="match status" value="1"/>
</dbReference>
<accession>A0A9D2L7X8</accession>
<evidence type="ECO:0000256" key="3">
    <source>
        <dbReference type="ARBA" id="ARBA00022692"/>
    </source>
</evidence>
<dbReference type="PANTHER" id="PTHR47089:SF1">
    <property type="entry name" value="GUANOSINE ABC TRANSPORTER PERMEASE PROTEIN NUPP"/>
    <property type="match status" value="1"/>
</dbReference>
<protein>
    <submittedName>
        <fullName evidence="7">ABC transporter permease</fullName>
    </submittedName>
</protein>
<evidence type="ECO:0000256" key="2">
    <source>
        <dbReference type="ARBA" id="ARBA00022475"/>
    </source>
</evidence>
<name>A0A9D2L7X8_9FIRM</name>
<feature type="transmembrane region" description="Helical" evidence="6">
    <location>
        <begin position="54"/>
        <end position="72"/>
    </location>
</feature>
<keyword evidence="4 6" id="KW-1133">Transmembrane helix</keyword>
<feature type="transmembrane region" description="Helical" evidence="6">
    <location>
        <begin position="12"/>
        <end position="34"/>
    </location>
</feature>
<feature type="transmembrane region" description="Helical" evidence="6">
    <location>
        <begin position="278"/>
        <end position="300"/>
    </location>
</feature>
<dbReference type="EMBL" id="DWYS01000087">
    <property type="protein sequence ID" value="HJB07634.1"/>
    <property type="molecule type" value="Genomic_DNA"/>
</dbReference>
<dbReference type="GO" id="GO:0022857">
    <property type="term" value="F:transmembrane transporter activity"/>
    <property type="evidence" value="ECO:0007669"/>
    <property type="project" value="InterPro"/>
</dbReference>
<evidence type="ECO:0000313" key="8">
    <source>
        <dbReference type="Proteomes" id="UP000886804"/>
    </source>
</evidence>
<comment type="subcellular location">
    <subcellularLocation>
        <location evidence="1">Cell membrane</location>
        <topology evidence="1">Multi-pass membrane protein</topology>
    </subcellularLocation>
</comment>
<feature type="transmembrane region" description="Helical" evidence="6">
    <location>
        <begin position="238"/>
        <end position="258"/>
    </location>
</feature>
<evidence type="ECO:0000313" key="7">
    <source>
        <dbReference type="EMBL" id="HJB07634.1"/>
    </source>
</evidence>
<dbReference type="InterPro" id="IPR001851">
    <property type="entry name" value="ABC_transp_permease"/>
</dbReference>
<feature type="transmembrane region" description="Helical" evidence="6">
    <location>
        <begin position="107"/>
        <end position="129"/>
    </location>
</feature>
<keyword evidence="3 6" id="KW-0812">Transmembrane</keyword>
<keyword evidence="5 6" id="KW-0472">Membrane</keyword>
<dbReference type="CDD" id="cd06580">
    <property type="entry name" value="TM_PBP1_transp_TpRbsC_like"/>
    <property type="match status" value="1"/>
</dbReference>
<organism evidence="7 8">
    <name type="scientific">Candidatus Enterocloster faecavium</name>
    <dbReference type="NCBI Taxonomy" id="2838560"/>
    <lineage>
        <taxon>Bacteria</taxon>
        <taxon>Bacillati</taxon>
        <taxon>Bacillota</taxon>
        <taxon>Clostridia</taxon>
        <taxon>Lachnospirales</taxon>
        <taxon>Lachnospiraceae</taxon>
        <taxon>Enterocloster</taxon>
    </lineage>
</organism>
<evidence type="ECO:0000256" key="1">
    <source>
        <dbReference type="ARBA" id="ARBA00004651"/>
    </source>
</evidence>